<dbReference type="PANTHER" id="PTHR24410">
    <property type="entry name" value="HL07962P-RELATED"/>
    <property type="match status" value="1"/>
</dbReference>
<dbReference type="SMART" id="SM00225">
    <property type="entry name" value="BTB"/>
    <property type="match status" value="1"/>
</dbReference>
<protein>
    <submittedName>
        <fullName evidence="2">BTB/POZ protein</fullName>
    </submittedName>
</protein>
<name>A0A8H3X922_GIGMA</name>
<dbReference type="CDD" id="cd18186">
    <property type="entry name" value="BTB_POZ_ZBTB_KLHL-like"/>
    <property type="match status" value="1"/>
</dbReference>
<sequence>MTTVFLKDLANDLGYILENCTNQDVIIQAGQGNDMKEFKAHSVILSARCPYFRATICSNWTHKEGGYIIFREPTISPQIFQIILNYMYTAYIDLDTPSGPDLLQILIAAEELWLQKLINYIQNYLIEKKSCFLRTFAAHVLETILHLESCTTLQNYCLEVICEHSYMLFGTQKYLWLDKSVLFLILSCDDLGIKEIDIWKYLILWGISRIKYKGKSIKIDIMTGEIIPLKNLSNLSSEMIFELKSILDQFIPLIRWFDIPSNEFFQDVYPFEKILPKSFFQDILRYHMNSMNSPTFNSNLSLNRSMQNLPLLDSVIIDQNHVNVIASWIDKKDFNYYENKRPPYKLSLLLRASRDGAFTPINFEQGFPMRSNDSWLYTTDSFIFSFKNQQINANNVNIARVADKHKAIYYNSNFGPGWGGGIDLIFVNNQARSNGFKTYPGIRSFINAINKIDDYEVFQITKI</sequence>
<keyword evidence="3" id="KW-1185">Reference proteome</keyword>
<dbReference type="Gene3D" id="3.30.710.10">
    <property type="entry name" value="Potassium Channel Kv1.1, Chain A"/>
    <property type="match status" value="1"/>
</dbReference>
<proteinExistence type="predicted"/>
<dbReference type="InterPro" id="IPR011333">
    <property type="entry name" value="SKP1/BTB/POZ_sf"/>
</dbReference>
<dbReference type="AlphaFoldDB" id="A0A8H3X922"/>
<gene>
    <name evidence="2" type="ORF">F8M41_005803</name>
</gene>
<comment type="caution">
    <text evidence="2">The sequence shown here is derived from an EMBL/GenBank/DDBJ whole genome shotgun (WGS) entry which is preliminary data.</text>
</comment>
<dbReference type="PROSITE" id="PS50097">
    <property type="entry name" value="BTB"/>
    <property type="match status" value="1"/>
</dbReference>
<dbReference type="Proteomes" id="UP000439903">
    <property type="component" value="Unassembled WGS sequence"/>
</dbReference>
<evidence type="ECO:0000259" key="1">
    <source>
        <dbReference type="PROSITE" id="PS50097"/>
    </source>
</evidence>
<dbReference type="OrthoDB" id="25620at2759"/>
<evidence type="ECO:0000313" key="3">
    <source>
        <dbReference type="Proteomes" id="UP000439903"/>
    </source>
</evidence>
<dbReference type="EMBL" id="WTPW01001558">
    <property type="protein sequence ID" value="KAF0428772.1"/>
    <property type="molecule type" value="Genomic_DNA"/>
</dbReference>
<reference evidence="2 3" key="1">
    <citation type="journal article" date="2019" name="Environ. Microbiol.">
        <title>At the nexus of three kingdoms: the genome of the mycorrhizal fungus Gigaspora margarita provides insights into plant, endobacterial and fungal interactions.</title>
        <authorList>
            <person name="Venice F."/>
            <person name="Ghignone S."/>
            <person name="Salvioli di Fossalunga A."/>
            <person name="Amselem J."/>
            <person name="Novero M."/>
            <person name="Xianan X."/>
            <person name="Sedzielewska Toro K."/>
            <person name="Morin E."/>
            <person name="Lipzen A."/>
            <person name="Grigoriev I.V."/>
            <person name="Henrissat B."/>
            <person name="Martin F.M."/>
            <person name="Bonfante P."/>
        </authorList>
    </citation>
    <scope>NUCLEOTIDE SEQUENCE [LARGE SCALE GENOMIC DNA]</scope>
    <source>
        <strain evidence="2 3">BEG34</strain>
    </source>
</reference>
<accession>A0A8H3X922</accession>
<organism evidence="2 3">
    <name type="scientific">Gigaspora margarita</name>
    <dbReference type="NCBI Taxonomy" id="4874"/>
    <lineage>
        <taxon>Eukaryota</taxon>
        <taxon>Fungi</taxon>
        <taxon>Fungi incertae sedis</taxon>
        <taxon>Mucoromycota</taxon>
        <taxon>Glomeromycotina</taxon>
        <taxon>Glomeromycetes</taxon>
        <taxon>Diversisporales</taxon>
        <taxon>Gigasporaceae</taxon>
        <taxon>Gigaspora</taxon>
    </lineage>
</organism>
<dbReference type="SUPFAM" id="SSF54695">
    <property type="entry name" value="POZ domain"/>
    <property type="match status" value="1"/>
</dbReference>
<dbReference type="PANTHER" id="PTHR24410:SF23">
    <property type="entry name" value="BTB DOMAIN-CONTAINING PROTEIN-RELATED"/>
    <property type="match status" value="1"/>
</dbReference>
<dbReference type="Pfam" id="PF00651">
    <property type="entry name" value="BTB"/>
    <property type="match status" value="1"/>
</dbReference>
<evidence type="ECO:0000313" key="2">
    <source>
        <dbReference type="EMBL" id="KAF0428772.1"/>
    </source>
</evidence>
<feature type="domain" description="BTB" evidence="1">
    <location>
        <begin position="23"/>
        <end position="96"/>
    </location>
</feature>
<dbReference type="InterPro" id="IPR051481">
    <property type="entry name" value="BTB-POZ/Galectin-3-binding"/>
</dbReference>
<dbReference type="InterPro" id="IPR000210">
    <property type="entry name" value="BTB/POZ_dom"/>
</dbReference>